<dbReference type="PANTHER" id="PTHR43364">
    <property type="entry name" value="NADH-SPECIFIC METHYLGLYOXAL REDUCTASE-RELATED"/>
    <property type="match status" value="1"/>
</dbReference>
<protein>
    <recommendedName>
        <fullName evidence="4">NADP-dependent oxidoreductase domain-containing protein</fullName>
    </recommendedName>
</protein>
<dbReference type="InterPro" id="IPR050523">
    <property type="entry name" value="AKR_Detox_Biosynth"/>
</dbReference>
<evidence type="ECO:0000256" key="1">
    <source>
        <dbReference type="ARBA" id="ARBA00022857"/>
    </source>
</evidence>
<dbReference type="PANTHER" id="PTHR43364:SF7">
    <property type="entry name" value="NADP-DEPENDENT OXIDOREDUCTASE DOMAIN-CONTAINING PROTEIN-RELATED"/>
    <property type="match status" value="1"/>
</dbReference>
<dbReference type="Proteomes" id="UP001586593">
    <property type="component" value="Unassembled WGS sequence"/>
</dbReference>
<evidence type="ECO:0000256" key="3">
    <source>
        <dbReference type="ARBA" id="ARBA00038157"/>
    </source>
</evidence>
<name>A0ABR3XPD6_9PEZI</name>
<evidence type="ECO:0000313" key="5">
    <source>
        <dbReference type="EMBL" id="KAL1877851.1"/>
    </source>
</evidence>
<gene>
    <name evidence="5" type="ORF">VTK73DRAFT_8378</name>
</gene>
<dbReference type="EMBL" id="JAZHXJ010000060">
    <property type="protein sequence ID" value="KAL1877851.1"/>
    <property type="molecule type" value="Genomic_DNA"/>
</dbReference>
<accession>A0ABR3XPD6</accession>
<dbReference type="Gene3D" id="3.20.20.100">
    <property type="entry name" value="NADP-dependent oxidoreductase domain"/>
    <property type="match status" value="1"/>
</dbReference>
<comment type="similarity">
    <text evidence="3">Belongs to the aldo/keto reductase family. Aldo/keto reductase 2 subfamily.</text>
</comment>
<dbReference type="Pfam" id="PF00248">
    <property type="entry name" value="Aldo_ket_red"/>
    <property type="match status" value="1"/>
</dbReference>
<evidence type="ECO:0000256" key="2">
    <source>
        <dbReference type="ARBA" id="ARBA00023002"/>
    </source>
</evidence>
<evidence type="ECO:0000259" key="4">
    <source>
        <dbReference type="Pfam" id="PF00248"/>
    </source>
</evidence>
<reference evidence="5 6" key="1">
    <citation type="journal article" date="2024" name="Commun. Biol.">
        <title>Comparative genomic analysis of thermophilic fungi reveals convergent evolutionary adaptations and gene losses.</title>
        <authorList>
            <person name="Steindorff A.S."/>
            <person name="Aguilar-Pontes M.V."/>
            <person name="Robinson A.J."/>
            <person name="Andreopoulos B."/>
            <person name="LaButti K."/>
            <person name="Kuo A."/>
            <person name="Mondo S."/>
            <person name="Riley R."/>
            <person name="Otillar R."/>
            <person name="Haridas S."/>
            <person name="Lipzen A."/>
            <person name="Grimwood J."/>
            <person name="Schmutz J."/>
            <person name="Clum A."/>
            <person name="Reid I.D."/>
            <person name="Moisan M.C."/>
            <person name="Butler G."/>
            <person name="Nguyen T.T.M."/>
            <person name="Dewar K."/>
            <person name="Conant G."/>
            <person name="Drula E."/>
            <person name="Henrissat B."/>
            <person name="Hansel C."/>
            <person name="Singer S."/>
            <person name="Hutchinson M.I."/>
            <person name="de Vries R.P."/>
            <person name="Natvig D.O."/>
            <person name="Powell A.J."/>
            <person name="Tsang A."/>
            <person name="Grigoriev I.V."/>
        </authorList>
    </citation>
    <scope>NUCLEOTIDE SEQUENCE [LARGE SCALE GENOMIC DNA]</scope>
    <source>
        <strain evidence="5 6">ATCC 24622</strain>
    </source>
</reference>
<keyword evidence="6" id="KW-1185">Reference proteome</keyword>
<keyword evidence="1" id="KW-0521">NADP</keyword>
<dbReference type="InterPro" id="IPR023210">
    <property type="entry name" value="NADP_OxRdtase_dom"/>
</dbReference>
<keyword evidence="2" id="KW-0560">Oxidoreductase</keyword>
<feature type="domain" description="NADP-dependent oxidoreductase" evidence="4">
    <location>
        <begin position="48"/>
        <end position="327"/>
    </location>
</feature>
<dbReference type="InterPro" id="IPR036812">
    <property type="entry name" value="NAD(P)_OxRdtase_dom_sf"/>
</dbReference>
<proteinExistence type="inferred from homology"/>
<organism evidence="5 6">
    <name type="scientific">Phialemonium thermophilum</name>
    <dbReference type="NCBI Taxonomy" id="223376"/>
    <lineage>
        <taxon>Eukaryota</taxon>
        <taxon>Fungi</taxon>
        <taxon>Dikarya</taxon>
        <taxon>Ascomycota</taxon>
        <taxon>Pezizomycotina</taxon>
        <taxon>Sordariomycetes</taxon>
        <taxon>Sordariomycetidae</taxon>
        <taxon>Cephalothecales</taxon>
        <taxon>Cephalothecaceae</taxon>
        <taxon>Phialemonium</taxon>
    </lineage>
</organism>
<evidence type="ECO:0000313" key="6">
    <source>
        <dbReference type="Proteomes" id="UP001586593"/>
    </source>
</evidence>
<dbReference type="SUPFAM" id="SSF51430">
    <property type="entry name" value="NAD(P)-linked oxidoreductase"/>
    <property type="match status" value="1"/>
</dbReference>
<sequence length="376" mass="42589">MSREYDLLFPIRVRAILVHLWLRLLGRRSHAIVYWPRAPPKHYMGHCDQKTVESILDFYYEQGGNFIDTSNNYQFGESEMWIGEWMRRRRNREEMVIATKYSTNFRGGHGGEGIMANFSGNGAKSLRASVNASLRKLQTDHIDILYVHWWDFSSSVQEVMQALNQLVLSGSVLYLGISDTPAWIVSKANQYARDHGLRQFCVYQGQWSAVRRDFERDIIPMAREEGMALAPWGALGGGSFKTEEQQNALGGRSVHPTDDQRRISKVLDAIALEKNTIITSVALAYVLHKSPYVFPVIGGRTVEHLKQNIEALTLELSSKDIDDIESAIPFDIGFPNTILYGQKFPPHPGQVWLMGMAGTFDYVPLPKPIKPTKGGE</sequence>
<comment type="caution">
    <text evidence="5">The sequence shown here is derived from an EMBL/GenBank/DDBJ whole genome shotgun (WGS) entry which is preliminary data.</text>
</comment>